<dbReference type="AlphaFoldDB" id="A0A552FNG4"/>
<evidence type="ECO:0000313" key="3">
    <source>
        <dbReference type="Proteomes" id="UP000320293"/>
    </source>
</evidence>
<sequence>MKIVLDTCALIWWSLDPDKLSPRALSACDLMEQEKNGLVPSIAFWEIAIKIKNQKLDLGVDIDDYIAAIKRSDVIQIIPIDENIWLESVKLQWEHRDAADRVVVAIAQKNQAPIITADQKIANFYSSVIW</sequence>
<dbReference type="Gene3D" id="3.40.50.1010">
    <property type="entry name" value="5'-nuclease"/>
    <property type="match status" value="1"/>
</dbReference>
<evidence type="ECO:0000259" key="1">
    <source>
        <dbReference type="Pfam" id="PF01850"/>
    </source>
</evidence>
<dbReference type="Pfam" id="PF01850">
    <property type="entry name" value="PIN"/>
    <property type="match status" value="1"/>
</dbReference>
<protein>
    <submittedName>
        <fullName evidence="2">Type II toxin-antitoxin system VapC family toxin</fullName>
    </submittedName>
</protein>
<evidence type="ECO:0000313" key="2">
    <source>
        <dbReference type="EMBL" id="TRU48200.1"/>
    </source>
</evidence>
<feature type="domain" description="PIN" evidence="1">
    <location>
        <begin position="3"/>
        <end position="123"/>
    </location>
</feature>
<dbReference type="PANTHER" id="PTHR36173">
    <property type="entry name" value="RIBONUCLEASE VAPC16-RELATED"/>
    <property type="match status" value="1"/>
</dbReference>
<accession>A0A552FNG4</accession>
<dbReference type="Proteomes" id="UP000320293">
    <property type="component" value="Unassembled WGS sequence"/>
</dbReference>
<comment type="caution">
    <text evidence="2">The sequence shown here is derived from an EMBL/GenBank/DDBJ whole genome shotgun (WGS) entry which is preliminary data.</text>
</comment>
<dbReference type="CDD" id="cd09872">
    <property type="entry name" value="PIN_Sll0205-like"/>
    <property type="match status" value="1"/>
</dbReference>
<proteinExistence type="predicted"/>
<dbReference type="PANTHER" id="PTHR36173:SF1">
    <property type="entry name" value="RIBONUCLEASE VAPC22"/>
    <property type="match status" value="1"/>
</dbReference>
<reference evidence="2 3" key="1">
    <citation type="submission" date="2019-01" db="EMBL/GenBank/DDBJ databases">
        <title>Coherence of Microcystis species and biogeography revealed through population genomics.</title>
        <authorList>
            <person name="Perez-Carrascal O.M."/>
            <person name="Terrat Y."/>
            <person name="Giani A."/>
            <person name="Fortin N."/>
            <person name="Tromas N."/>
            <person name="Shapiro B.J."/>
        </authorList>
    </citation>
    <scope>NUCLEOTIDE SEQUENCE [LARGE SCALE GENOMIC DNA]</scope>
    <source>
        <strain evidence="2">Ma_QC_Ca_00000000_S207</strain>
    </source>
</reference>
<dbReference type="InterPro" id="IPR029060">
    <property type="entry name" value="PIN-like_dom_sf"/>
</dbReference>
<organism evidence="2 3">
    <name type="scientific">Microcystis aeruginosa Ma_QC_Ca_00000000_S207</name>
    <dbReference type="NCBI Taxonomy" id="2486251"/>
    <lineage>
        <taxon>Bacteria</taxon>
        <taxon>Bacillati</taxon>
        <taxon>Cyanobacteriota</taxon>
        <taxon>Cyanophyceae</taxon>
        <taxon>Oscillatoriophycideae</taxon>
        <taxon>Chroococcales</taxon>
        <taxon>Microcystaceae</taxon>
        <taxon>Microcystis</taxon>
    </lineage>
</organism>
<dbReference type="InterPro" id="IPR041705">
    <property type="entry name" value="PIN_Sll0205"/>
</dbReference>
<gene>
    <name evidence="2" type="ORF">EWV91_09700</name>
</gene>
<dbReference type="InterPro" id="IPR002716">
    <property type="entry name" value="PIN_dom"/>
</dbReference>
<name>A0A552FNG4_MICAE</name>
<dbReference type="SUPFAM" id="SSF88723">
    <property type="entry name" value="PIN domain-like"/>
    <property type="match status" value="1"/>
</dbReference>
<dbReference type="EMBL" id="SFBF01000183">
    <property type="protein sequence ID" value="TRU48200.1"/>
    <property type="molecule type" value="Genomic_DNA"/>
</dbReference>
<dbReference type="InterPro" id="IPR052919">
    <property type="entry name" value="TA_system_RNase"/>
</dbReference>